<gene>
    <name evidence="2" type="ORF">DSM5745_04861</name>
</gene>
<dbReference type="AlphaFoldDB" id="A0A3D8S5L3"/>
<feature type="region of interest" description="Disordered" evidence="1">
    <location>
        <begin position="39"/>
        <end position="68"/>
    </location>
</feature>
<dbReference type="EMBL" id="PVWQ01000005">
    <property type="protein sequence ID" value="RDW81304.1"/>
    <property type="molecule type" value="Genomic_DNA"/>
</dbReference>
<evidence type="ECO:0000313" key="2">
    <source>
        <dbReference type="EMBL" id="RDW81304.1"/>
    </source>
</evidence>
<keyword evidence="3" id="KW-1185">Reference proteome</keyword>
<comment type="caution">
    <text evidence="2">The sequence shown here is derived from an EMBL/GenBank/DDBJ whole genome shotgun (WGS) entry which is preliminary data.</text>
</comment>
<proteinExistence type="predicted"/>
<dbReference type="Proteomes" id="UP000256690">
    <property type="component" value="Unassembled WGS sequence"/>
</dbReference>
<evidence type="ECO:0000256" key="1">
    <source>
        <dbReference type="SAM" id="MobiDB-lite"/>
    </source>
</evidence>
<sequence length="89" mass="10325">MLLDFQQCHPDWVTQDIPKLKENCERFINERGKNLLHEHFPTSQTTPNTVLDGSRSFGGVARQGTGDSSFQKITRKLTERIRAKRNIRQ</sequence>
<protein>
    <submittedName>
        <fullName evidence="2">Uncharacterized protein</fullName>
    </submittedName>
</protein>
<name>A0A3D8S5L3_9EURO</name>
<dbReference type="GeneID" id="38115231"/>
<reference evidence="2 3" key="1">
    <citation type="journal article" date="2018" name="IMA Fungus">
        <title>IMA Genome-F 9: Draft genome sequence of Annulohypoxylon stygium, Aspergillus mulundensis, Berkeleyomyces basicola (syn. Thielaviopsis basicola), Ceratocystis smalleyi, two Cercospora beticola strains, Coleophoma cylindrospora, Fusarium fracticaudum, Phialophora cf. hyalina, and Morchella septimelata.</title>
        <authorList>
            <person name="Wingfield B.D."/>
            <person name="Bills G.F."/>
            <person name="Dong Y."/>
            <person name="Huang W."/>
            <person name="Nel W.J."/>
            <person name="Swalarsk-Parry B.S."/>
            <person name="Vaghefi N."/>
            <person name="Wilken P.M."/>
            <person name="An Z."/>
            <person name="de Beer Z.W."/>
            <person name="De Vos L."/>
            <person name="Chen L."/>
            <person name="Duong T.A."/>
            <person name="Gao Y."/>
            <person name="Hammerbacher A."/>
            <person name="Kikkert J.R."/>
            <person name="Li Y."/>
            <person name="Li H."/>
            <person name="Li K."/>
            <person name="Li Q."/>
            <person name="Liu X."/>
            <person name="Ma X."/>
            <person name="Naidoo K."/>
            <person name="Pethybridge S.J."/>
            <person name="Sun J."/>
            <person name="Steenkamp E.T."/>
            <person name="van der Nest M.A."/>
            <person name="van Wyk S."/>
            <person name="Wingfield M.J."/>
            <person name="Xiong C."/>
            <person name="Yue Q."/>
            <person name="Zhang X."/>
        </authorList>
    </citation>
    <scope>NUCLEOTIDE SEQUENCE [LARGE SCALE GENOMIC DNA]</scope>
    <source>
        <strain evidence="2 3">DSM 5745</strain>
    </source>
</reference>
<dbReference type="RefSeq" id="XP_026604357.1">
    <property type="nucleotide sequence ID" value="XM_026746877.1"/>
</dbReference>
<feature type="compositionally biased region" description="Polar residues" evidence="1">
    <location>
        <begin position="41"/>
        <end position="51"/>
    </location>
</feature>
<evidence type="ECO:0000313" key="3">
    <source>
        <dbReference type="Proteomes" id="UP000256690"/>
    </source>
</evidence>
<accession>A0A3D8S5L3</accession>
<organism evidence="2 3">
    <name type="scientific">Aspergillus mulundensis</name>
    <dbReference type="NCBI Taxonomy" id="1810919"/>
    <lineage>
        <taxon>Eukaryota</taxon>
        <taxon>Fungi</taxon>
        <taxon>Dikarya</taxon>
        <taxon>Ascomycota</taxon>
        <taxon>Pezizomycotina</taxon>
        <taxon>Eurotiomycetes</taxon>
        <taxon>Eurotiomycetidae</taxon>
        <taxon>Eurotiales</taxon>
        <taxon>Aspergillaceae</taxon>
        <taxon>Aspergillus</taxon>
        <taxon>Aspergillus subgen. Nidulantes</taxon>
    </lineage>
</organism>